<evidence type="ECO:0000259" key="1">
    <source>
        <dbReference type="Pfam" id="PF10543"/>
    </source>
</evidence>
<dbReference type="Pfam" id="PF10543">
    <property type="entry name" value="ORF6N"/>
    <property type="match status" value="1"/>
</dbReference>
<organism evidence="2 3">
    <name type="scientific">Halobacteriovorax marinus</name>
    <dbReference type="NCBI Taxonomy" id="97084"/>
    <lineage>
        <taxon>Bacteria</taxon>
        <taxon>Pseudomonadati</taxon>
        <taxon>Bdellovibrionota</taxon>
        <taxon>Bacteriovoracia</taxon>
        <taxon>Bacteriovoracales</taxon>
        <taxon>Halobacteriovoraceae</taxon>
        <taxon>Halobacteriovorax</taxon>
    </lineage>
</organism>
<feature type="domain" description="KilA-N DNA-binding" evidence="1">
    <location>
        <begin position="12"/>
        <end position="97"/>
    </location>
</feature>
<dbReference type="AlphaFoldDB" id="A0A1Y5F544"/>
<protein>
    <submittedName>
        <fullName evidence="2">DNA-binding protein</fullName>
    </submittedName>
</protein>
<dbReference type="GO" id="GO:0003677">
    <property type="term" value="F:DNA binding"/>
    <property type="evidence" value="ECO:0007669"/>
    <property type="project" value="UniProtKB-KW"/>
</dbReference>
<proteinExistence type="predicted"/>
<accession>A0A1Y5F544</accession>
<dbReference type="InterPro" id="IPR018873">
    <property type="entry name" value="KilA-N_DNA-bd_domain"/>
</dbReference>
<reference evidence="3" key="1">
    <citation type="journal article" date="2017" name="Proc. Natl. Acad. Sci. U.S.A.">
        <title>Simulation of Deepwater Horizon oil plume reveals substrate specialization within a complex community of hydrocarbon-degraders.</title>
        <authorList>
            <person name="Hu P."/>
            <person name="Dubinsky E.A."/>
            <person name="Probst A.J."/>
            <person name="Wang J."/>
            <person name="Sieber C.M.K."/>
            <person name="Tom L.M."/>
            <person name="Gardinali P."/>
            <person name="Banfield J.F."/>
            <person name="Atlas R.M."/>
            <person name="Andersen G.L."/>
        </authorList>
    </citation>
    <scope>NUCLEOTIDE SEQUENCE [LARGE SCALE GENOMIC DNA]</scope>
</reference>
<gene>
    <name evidence="2" type="ORF">A9Q84_14815</name>
</gene>
<name>A0A1Y5F544_9BACT</name>
<keyword evidence="2" id="KW-0238">DNA-binding</keyword>
<dbReference type="Proteomes" id="UP000196531">
    <property type="component" value="Unassembled WGS sequence"/>
</dbReference>
<dbReference type="EMBL" id="MAAO01000007">
    <property type="protein sequence ID" value="OUR95771.1"/>
    <property type="molecule type" value="Genomic_DNA"/>
</dbReference>
<sequence>MSEITPNRIEQMIYIIRGQKVMLDSDLAELYEVETKMLKRAVRRNIERFPDDFMFELTKEELDNWRYQFGTSNYSKMGLRVQPFVFTEQGVTMLSSVLRSSKAIQVNISIVRIFVKMRKLLASEESLTDKLEQLEKGSDKLFRIVFERLDSVEKKIPFLPKDRNKIGLK</sequence>
<comment type="caution">
    <text evidence="2">The sequence shown here is derived from an EMBL/GenBank/DDBJ whole genome shotgun (WGS) entry which is preliminary data.</text>
</comment>
<evidence type="ECO:0000313" key="2">
    <source>
        <dbReference type="EMBL" id="OUR95771.1"/>
    </source>
</evidence>
<evidence type="ECO:0000313" key="3">
    <source>
        <dbReference type="Proteomes" id="UP000196531"/>
    </source>
</evidence>